<dbReference type="Gene3D" id="3.30.565.10">
    <property type="entry name" value="Histidine kinase-like ATPase, C-terminal domain"/>
    <property type="match status" value="1"/>
</dbReference>
<feature type="domain" description="Signal transduction histidine kinase internal region" evidence="2">
    <location>
        <begin position="113"/>
        <end position="192"/>
    </location>
</feature>
<protein>
    <submittedName>
        <fullName evidence="3">Histidine kinase</fullName>
    </submittedName>
</protein>
<dbReference type="SUPFAM" id="SSF55874">
    <property type="entry name" value="ATPase domain of HSP90 chaperone/DNA topoisomerase II/histidine kinase"/>
    <property type="match status" value="1"/>
</dbReference>
<dbReference type="GO" id="GO:0016020">
    <property type="term" value="C:membrane"/>
    <property type="evidence" value="ECO:0007669"/>
    <property type="project" value="InterPro"/>
</dbReference>
<dbReference type="InterPro" id="IPR050640">
    <property type="entry name" value="Bact_2-comp_sensor_kinase"/>
</dbReference>
<dbReference type="Proteomes" id="UP000501600">
    <property type="component" value="Chromosome"/>
</dbReference>
<dbReference type="PANTHER" id="PTHR34220">
    <property type="entry name" value="SENSOR HISTIDINE KINASE YPDA"/>
    <property type="match status" value="1"/>
</dbReference>
<keyword evidence="1" id="KW-1133">Transmembrane helix</keyword>
<keyword evidence="3" id="KW-0808">Transferase</keyword>
<reference evidence="3 4" key="1">
    <citation type="submission" date="2020-04" db="EMBL/GenBank/DDBJ databases">
        <title>Genome sequence for Sphingorhabdus sp. strain M1.</title>
        <authorList>
            <person name="Park S.-J."/>
        </authorList>
    </citation>
    <scope>NUCLEOTIDE SEQUENCE [LARGE SCALE GENOMIC DNA]</scope>
    <source>
        <strain evidence="3 4">JK6</strain>
    </source>
</reference>
<dbReference type="EMBL" id="CP051217">
    <property type="protein sequence ID" value="QJB70343.1"/>
    <property type="molecule type" value="Genomic_DNA"/>
</dbReference>
<keyword evidence="1" id="KW-0472">Membrane</keyword>
<dbReference type="InterPro" id="IPR036890">
    <property type="entry name" value="HATPase_C_sf"/>
</dbReference>
<sequence>MILTWCLYRVLILTDKGDNAASVPLLTIPPLLLAIIVTYVEWNIVPQVTILQTAPSIIPENSVNGLPYFDAVFVRYLLFAGWGILFWSVVRNRSMKQTMGNNRRLEKVTRESEIKALRFQLNPHFVFNALNSVSSLIVENKNPQAEKLVDGLADYMRDVLTLGDGQFVTIEQEIAQQIRYLEIEKVRFPNRLHFEATVSEVVREWTIPALIIQPLIENAIKYGVAKSTSPVSILIDARLVDGRLNLSVSNNGRMIIGANADSGTGTGLINVRERLAAIYGSTAALITGNSRANMITASIVIPGESQILQDA</sequence>
<dbReference type="RefSeq" id="WP_168820609.1">
    <property type="nucleotide sequence ID" value="NZ_CP051217.1"/>
</dbReference>
<evidence type="ECO:0000259" key="2">
    <source>
        <dbReference type="Pfam" id="PF06580"/>
    </source>
</evidence>
<organism evidence="3 4">
    <name type="scientific">Parasphingorhabdus halotolerans</name>
    <dbReference type="NCBI Taxonomy" id="2725558"/>
    <lineage>
        <taxon>Bacteria</taxon>
        <taxon>Pseudomonadati</taxon>
        <taxon>Pseudomonadota</taxon>
        <taxon>Alphaproteobacteria</taxon>
        <taxon>Sphingomonadales</taxon>
        <taxon>Sphingomonadaceae</taxon>
        <taxon>Parasphingorhabdus</taxon>
    </lineage>
</organism>
<dbReference type="InterPro" id="IPR010559">
    <property type="entry name" value="Sig_transdc_His_kin_internal"/>
</dbReference>
<proteinExistence type="predicted"/>
<evidence type="ECO:0000256" key="1">
    <source>
        <dbReference type="SAM" id="Phobius"/>
    </source>
</evidence>
<name>A0A6H2DQT6_9SPHN</name>
<dbReference type="PANTHER" id="PTHR34220:SF7">
    <property type="entry name" value="SENSOR HISTIDINE KINASE YPDA"/>
    <property type="match status" value="1"/>
</dbReference>
<dbReference type="AlphaFoldDB" id="A0A6H2DQT6"/>
<dbReference type="Pfam" id="PF06580">
    <property type="entry name" value="His_kinase"/>
    <property type="match status" value="1"/>
</dbReference>
<gene>
    <name evidence="3" type="ORF">HF685_14585</name>
</gene>
<keyword evidence="3" id="KW-0418">Kinase</keyword>
<feature type="transmembrane region" description="Helical" evidence="1">
    <location>
        <begin position="73"/>
        <end position="90"/>
    </location>
</feature>
<accession>A0A6H2DQT6</accession>
<evidence type="ECO:0000313" key="3">
    <source>
        <dbReference type="EMBL" id="QJB70343.1"/>
    </source>
</evidence>
<feature type="transmembrane region" description="Helical" evidence="1">
    <location>
        <begin position="21"/>
        <end position="40"/>
    </location>
</feature>
<dbReference type="GO" id="GO:0000155">
    <property type="term" value="F:phosphorelay sensor kinase activity"/>
    <property type="evidence" value="ECO:0007669"/>
    <property type="project" value="InterPro"/>
</dbReference>
<evidence type="ECO:0000313" key="4">
    <source>
        <dbReference type="Proteomes" id="UP000501600"/>
    </source>
</evidence>
<keyword evidence="1" id="KW-0812">Transmembrane</keyword>
<dbReference type="KEGG" id="phao:HF685_14585"/>
<keyword evidence="4" id="KW-1185">Reference proteome</keyword>